<evidence type="ECO:0000313" key="3">
    <source>
        <dbReference type="Proteomes" id="UP001345963"/>
    </source>
</evidence>
<evidence type="ECO:0000313" key="2">
    <source>
        <dbReference type="EMBL" id="MED6237996.1"/>
    </source>
</evidence>
<organism evidence="2 3">
    <name type="scientific">Ataeniobius toweri</name>
    <dbReference type="NCBI Taxonomy" id="208326"/>
    <lineage>
        <taxon>Eukaryota</taxon>
        <taxon>Metazoa</taxon>
        <taxon>Chordata</taxon>
        <taxon>Craniata</taxon>
        <taxon>Vertebrata</taxon>
        <taxon>Euteleostomi</taxon>
        <taxon>Actinopterygii</taxon>
        <taxon>Neopterygii</taxon>
        <taxon>Teleostei</taxon>
        <taxon>Neoteleostei</taxon>
        <taxon>Acanthomorphata</taxon>
        <taxon>Ovalentaria</taxon>
        <taxon>Atherinomorphae</taxon>
        <taxon>Cyprinodontiformes</taxon>
        <taxon>Goodeidae</taxon>
        <taxon>Ataeniobius</taxon>
    </lineage>
</organism>
<comment type="caution">
    <text evidence="2">The sequence shown here is derived from an EMBL/GenBank/DDBJ whole genome shotgun (WGS) entry which is preliminary data.</text>
</comment>
<name>A0ABU7AIH1_9TELE</name>
<sequence length="188" mass="21602">MSSVRVKETWMIVDENYRSPTWADCYAVGTADMVFPEETEPPVPAAESETKEVPSSKSHTRMQAQRSRGAKEPRSYRAPGAAGSGCMCSCCQRGCQPREYMSKESLRGRYRERSFVERRYWPRATSGAHLPVVIQPTRWYQVVGGMQCCHCKTQGRYQITSWMCQCCKVALCPKPYRNCYAQWHGERF</sequence>
<feature type="region of interest" description="Disordered" evidence="1">
    <location>
        <begin position="37"/>
        <end position="84"/>
    </location>
</feature>
<gene>
    <name evidence="2" type="ORF">ATANTOWER_003410</name>
</gene>
<feature type="compositionally biased region" description="Polar residues" evidence="1">
    <location>
        <begin position="55"/>
        <end position="66"/>
    </location>
</feature>
<accession>A0ABU7AIH1</accession>
<dbReference type="Proteomes" id="UP001345963">
    <property type="component" value="Unassembled WGS sequence"/>
</dbReference>
<keyword evidence="3" id="KW-1185">Reference proteome</keyword>
<evidence type="ECO:0000256" key="1">
    <source>
        <dbReference type="SAM" id="MobiDB-lite"/>
    </source>
</evidence>
<proteinExistence type="predicted"/>
<reference evidence="2 3" key="1">
    <citation type="submission" date="2021-07" db="EMBL/GenBank/DDBJ databases">
        <authorList>
            <person name="Palmer J.M."/>
        </authorList>
    </citation>
    <scope>NUCLEOTIDE SEQUENCE [LARGE SCALE GENOMIC DNA]</scope>
    <source>
        <strain evidence="2 3">AT_MEX2019</strain>
        <tissue evidence="2">Muscle</tissue>
    </source>
</reference>
<protein>
    <submittedName>
        <fullName evidence="2">Uncharacterized protein</fullName>
    </submittedName>
</protein>
<dbReference type="EMBL" id="JAHUTI010019806">
    <property type="protein sequence ID" value="MED6237996.1"/>
    <property type="molecule type" value="Genomic_DNA"/>
</dbReference>